<dbReference type="Pfam" id="PF01126">
    <property type="entry name" value="Heme_oxygenase"/>
    <property type="match status" value="1"/>
</dbReference>
<dbReference type="AlphaFoldDB" id="A0AAP6JEA7"/>
<organism evidence="1 2">
    <name type="scientific">Natronospira elongata</name>
    <dbReference type="NCBI Taxonomy" id="3110268"/>
    <lineage>
        <taxon>Bacteria</taxon>
        <taxon>Pseudomonadati</taxon>
        <taxon>Pseudomonadota</taxon>
        <taxon>Gammaproteobacteria</taxon>
        <taxon>Natronospirales</taxon>
        <taxon>Natronospiraceae</taxon>
        <taxon>Natronospira</taxon>
    </lineage>
</organism>
<dbReference type="InterPro" id="IPR016084">
    <property type="entry name" value="Haem_Oase-like_multi-hlx"/>
</dbReference>
<dbReference type="InterPro" id="IPR016053">
    <property type="entry name" value="Haem_Oase-like"/>
</dbReference>
<name>A0AAP6JEA7_9GAMM</name>
<sequence length="205" mass="23669">MAGVASESGTDLSHYLLSETAEIRERFERNPLFVRAFADLVEPHAYRNLLAAFHGYYLILETLIRRRQQWLMAGLAKLRLNKAAWLEQDLQALGAMPGPAAPLALLPRIQCLPEAVGACFMSEYIAWNGEVVEKHLCLALPQHCRDAIRFVTAYGRSRHMQWQRFLDWLDGNHWSEEDEQLMRQAAWQGFSGLDEWLRCSLERKQ</sequence>
<protein>
    <submittedName>
        <fullName evidence="1">Biliverdin-producing heme oxygenase</fullName>
    </submittedName>
</protein>
<keyword evidence="2" id="KW-1185">Reference proteome</keyword>
<reference evidence="1 2" key="1">
    <citation type="submission" date="2023-12" db="EMBL/GenBank/DDBJ databases">
        <title>Whole-genome sequencing of halo(alkali)philic microorganisms from hypersaline lakes.</title>
        <authorList>
            <person name="Sorokin D.Y."/>
            <person name="Merkel A.Y."/>
            <person name="Messina E."/>
            <person name="Yakimov M."/>
        </authorList>
    </citation>
    <scope>NUCLEOTIDE SEQUENCE [LARGE SCALE GENOMIC DNA]</scope>
    <source>
        <strain evidence="1 2">AB-CW1</strain>
    </source>
</reference>
<evidence type="ECO:0000313" key="2">
    <source>
        <dbReference type="Proteomes" id="UP001302316"/>
    </source>
</evidence>
<proteinExistence type="predicted"/>
<gene>
    <name evidence="1" type="ORF">VCB98_03560</name>
</gene>
<comment type="caution">
    <text evidence="1">The sequence shown here is derived from an EMBL/GenBank/DDBJ whole genome shotgun (WGS) entry which is preliminary data.</text>
</comment>
<dbReference type="RefSeq" id="WP_346050524.1">
    <property type="nucleotide sequence ID" value="NZ_JAYGII010000004.1"/>
</dbReference>
<dbReference type="SUPFAM" id="SSF48613">
    <property type="entry name" value="Heme oxygenase-like"/>
    <property type="match status" value="1"/>
</dbReference>
<dbReference type="Proteomes" id="UP001302316">
    <property type="component" value="Unassembled WGS sequence"/>
</dbReference>
<dbReference type="GO" id="GO:0006788">
    <property type="term" value="P:heme oxidation"/>
    <property type="evidence" value="ECO:0007669"/>
    <property type="project" value="InterPro"/>
</dbReference>
<evidence type="ECO:0000313" key="1">
    <source>
        <dbReference type="EMBL" id="MEA5444892.1"/>
    </source>
</evidence>
<dbReference type="EMBL" id="JAYGII010000004">
    <property type="protein sequence ID" value="MEA5444892.1"/>
    <property type="molecule type" value="Genomic_DNA"/>
</dbReference>
<dbReference type="Gene3D" id="1.20.910.10">
    <property type="entry name" value="Heme oxygenase-like"/>
    <property type="match status" value="1"/>
</dbReference>
<dbReference type="CDD" id="cd19166">
    <property type="entry name" value="HemeO-bac"/>
    <property type="match status" value="1"/>
</dbReference>
<dbReference type="GO" id="GO:0004392">
    <property type="term" value="F:heme oxygenase (decyclizing) activity"/>
    <property type="evidence" value="ECO:0007669"/>
    <property type="project" value="InterPro"/>
</dbReference>
<accession>A0AAP6JEA7</accession>